<dbReference type="Proteomes" id="UP000255355">
    <property type="component" value="Unassembled WGS sequence"/>
</dbReference>
<protein>
    <submittedName>
        <fullName evidence="1">Uncharacterized protein</fullName>
    </submittedName>
</protein>
<keyword evidence="2" id="KW-1185">Reference proteome</keyword>
<dbReference type="STRING" id="1210089.GCA_001613165_06771"/>
<proteinExistence type="predicted"/>
<sequence>MIVVLVAIFCGIAGVLLRTGLDGNSDEGEAPPHTVESLAYTHAAPGRGFTVPQAHRAMQQHRTCRREDCPRKRAAYQALVDARRLRPDSGRAY</sequence>
<gene>
    <name evidence="1" type="ORF">DFR68_10918</name>
</gene>
<evidence type="ECO:0000313" key="2">
    <source>
        <dbReference type="Proteomes" id="UP000255355"/>
    </source>
</evidence>
<reference evidence="1 2" key="1">
    <citation type="submission" date="2018-07" db="EMBL/GenBank/DDBJ databases">
        <title>Genomic Encyclopedia of Type Strains, Phase IV (KMG-IV): sequencing the most valuable type-strain genomes for metagenomic binning, comparative biology and taxonomic classification.</title>
        <authorList>
            <person name="Goeker M."/>
        </authorList>
    </citation>
    <scope>NUCLEOTIDE SEQUENCE [LARGE SCALE GENOMIC DNA]</scope>
    <source>
        <strain evidence="1 2">DSM 44952</strain>
    </source>
</reference>
<name>A0A370GYY1_9NOCA</name>
<dbReference type="AlphaFoldDB" id="A0A370GYY1"/>
<evidence type="ECO:0000313" key="1">
    <source>
        <dbReference type="EMBL" id="RDI47023.1"/>
    </source>
</evidence>
<accession>A0A370GYY1</accession>
<organism evidence="1 2">
    <name type="scientific">Nocardia mexicana</name>
    <dbReference type="NCBI Taxonomy" id="279262"/>
    <lineage>
        <taxon>Bacteria</taxon>
        <taxon>Bacillati</taxon>
        <taxon>Actinomycetota</taxon>
        <taxon>Actinomycetes</taxon>
        <taxon>Mycobacteriales</taxon>
        <taxon>Nocardiaceae</taxon>
        <taxon>Nocardia</taxon>
    </lineage>
</organism>
<dbReference type="EMBL" id="QQAZ01000009">
    <property type="protein sequence ID" value="RDI47023.1"/>
    <property type="molecule type" value="Genomic_DNA"/>
</dbReference>
<comment type="caution">
    <text evidence="1">The sequence shown here is derived from an EMBL/GenBank/DDBJ whole genome shotgun (WGS) entry which is preliminary data.</text>
</comment>